<dbReference type="Gene3D" id="1.25.40.10">
    <property type="entry name" value="Tetratricopeptide repeat domain"/>
    <property type="match status" value="1"/>
</dbReference>
<dbReference type="EMBL" id="MU007017">
    <property type="protein sequence ID" value="KAF2434222.1"/>
    <property type="molecule type" value="Genomic_DNA"/>
</dbReference>
<name>A0A9P4NYZ6_9PEZI</name>
<comment type="caution">
    <text evidence="1">The sequence shown here is derived from an EMBL/GenBank/DDBJ whole genome shotgun (WGS) entry which is preliminary data.</text>
</comment>
<dbReference type="AlphaFoldDB" id="A0A9P4NYZ6"/>
<dbReference type="SUPFAM" id="SSF48452">
    <property type="entry name" value="TPR-like"/>
    <property type="match status" value="1"/>
</dbReference>
<gene>
    <name evidence="1" type="ORF">EJ08DRAFT_730916</name>
</gene>
<accession>A0A9P4NYZ6</accession>
<reference evidence="1" key="1">
    <citation type="journal article" date="2020" name="Stud. Mycol.">
        <title>101 Dothideomycetes genomes: a test case for predicting lifestyles and emergence of pathogens.</title>
        <authorList>
            <person name="Haridas S."/>
            <person name="Albert R."/>
            <person name="Binder M."/>
            <person name="Bloem J."/>
            <person name="Labutti K."/>
            <person name="Salamov A."/>
            <person name="Andreopoulos B."/>
            <person name="Baker S."/>
            <person name="Barry K."/>
            <person name="Bills G."/>
            <person name="Bluhm B."/>
            <person name="Cannon C."/>
            <person name="Castanera R."/>
            <person name="Culley D."/>
            <person name="Daum C."/>
            <person name="Ezra D."/>
            <person name="Gonzalez J."/>
            <person name="Henrissat B."/>
            <person name="Kuo A."/>
            <person name="Liang C."/>
            <person name="Lipzen A."/>
            <person name="Lutzoni F."/>
            <person name="Magnuson J."/>
            <person name="Mondo S."/>
            <person name="Nolan M."/>
            <person name="Ohm R."/>
            <person name="Pangilinan J."/>
            <person name="Park H.-J."/>
            <person name="Ramirez L."/>
            <person name="Alfaro M."/>
            <person name="Sun H."/>
            <person name="Tritt A."/>
            <person name="Yoshinaga Y."/>
            <person name="Zwiers L.-H."/>
            <person name="Turgeon B."/>
            <person name="Goodwin S."/>
            <person name="Spatafora J."/>
            <person name="Crous P."/>
            <person name="Grigoriev I."/>
        </authorList>
    </citation>
    <scope>NUCLEOTIDE SEQUENCE</scope>
    <source>
        <strain evidence="1">CBS 130266</strain>
    </source>
</reference>
<sequence length="217" mass="24627">MGQTFMKLSTQSEIDSLDLDSNTNLPLTEKLELLNSILQQKLERYNFSDPINLSKKDFETLFNISFAISFLAHELKHHDTADALFRESIRIWESRQHQHPHSQLTPREQNCPVDIGALNGLAGSAYEQGHYTEAEKLIEKALPVLRKHPTLGEDAPPVLGTMRLLMHVLGKEGRFEEALELNRTGMELIEGMEGGKFGKYQGEEREEMERVKGVILG</sequence>
<organism evidence="1 2">
    <name type="scientific">Tothia fuscella</name>
    <dbReference type="NCBI Taxonomy" id="1048955"/>
    <lineage>
        <taxon>Eukaryota</taxon>
        <taxon>Fungi</taxon>
        <taxon>Dikarya</taxon>
        <taxon>Ascomycota</taxon>
        <taxon>Pezizomycotina</taxon>
        <taxon>Dothideomycetes</taxon>
        <taxon>Pleosporomycetidae</taxon>
        <taxon>Venturiales</taxon>
        <taxon>Cylindrosympodiaceae</taxon>
        <taxon>Tothia</taxon>
    </lineage>
</organism>
<protein>
    <submittedName>
        <fullName evidence="1">Uncharacterized protein</fullName>
    </submittedName>
</protein>
<keyword evidence="2" id="KW-1185">Reference proteome</keyword>
<dbReference type="Proteomes" id="UP000800235">
    <property type="component" value="Unassembled WGS sequence"/>
</dbReference>
<evidence type="ECO:0000313" key="2">
    <source>
        <dbReference type="Proteomes" id="UP000800235"/>
    </source>
</evidence>
<dbReference type="InterPro" id="IPR011990">
    <property type="entry name" value="TPR-like_helical_dom_sf"/>
</dbReference>
<dbReference type="Pfam" id="PF13374">
    <property type="entry name" value="TPR_10"/>
    <property type="match status" value="1"/>
</dbReference>
<proteinExistence type="predicted"/>
<dbReference type="OrthoDB" id="3913903at2759"/>
<evidence type="ECO:0000313" key="1">
    <source>
        <dbReference type="EMBL" id="KAF2434222.1"/>
    </source>
</evidence>